<evidence type="ECO:0000313" key="2">
    <source>
        <dbReference type="Proteomes" id="UP001283361"/>
    </source>
</evidence>
<name>A0AAE0Y366_9GAST</name>
<keyword evidence="2" id="KW-1185">Reference proteome</keyword>
<reference evidence="1" key="1">
    <citation type="journal article" date="2023" name="G3 (Bethesda)">
        <title>A reference genome for the long-term kleptoplast-retaining sea slug Elysia crispata morphotype clarki.</title>
        <authorList>
            <person name="Eastman K.E."/>
            <person name="Pendleton A.L."/>
            <person name="Shaikh M.A."/>
            <person name="Suttiyut T."/>
            <person name="Ogas R."/>
            <person name="Tomko P."/>
            <person name="Gavelis G."/>
            <person name="Widhalm J.R."/>
            <person name="Wisecaver J.H."/>
        </authorList>
    </citation>
    <scope>NUCLEOTIDE SEQUENCE</scope>
    <source>
        <strain evidence="1">ECLA1</strain>
    </source>
</reference>
<dbReference type="EMBL" id="JAWDGP010007054">
    <property type="protein sequence ID" value="KAK3730869.1"/>
    <property type="molecule type" value="Genomic_DNA"/>
</dbReference>
<evidence type="ECO:0000313" key="1">
    <source>
        <dbReference type="EMBL" id="KAK3730869.1"/>
    </source>
</evidence>
<proteinExistence type="predicted"/>
<comment type="caution">
    <text evidence="1">The sequence shown here is derived from an EMBL/GenBank/DDBJ whole genome shotgun (WGS) entry which is preliminary data.</text>
</comment>
<accession>A0AAE0Y366</accession>
<gene>
    <name evidence="1" type="ORF">RRG08_058423</name>
</gene>
<sequence>MPGSTALSRPHINLILGVILPCNPAKQLRLMARYDLPAATDWNGLLGVHEVEDYCSNTPFLLEGLNGGTHWNLLWSPEIGSNDHLTYCLTVTSGVIIDTQLARKSCVRKTEHKMRKRVGFRSTHARRKTGKSTVSEFPTRHLPVSSSSCQELLAPVAEIDLV</sequence>
<protein>
    <submittedName>
        <fullName evidence="1">Uncharacterized protein</fullName>
    </submittedName>
</protein>
<organism evidence="1 2">
    <name type="scientific">Elysia crispata</name>
    <name type="common">lettuce slug</name>
    <dbReference type="NCBI Taxonomy" id="231223"/>
    <lineage>
        <taxon>Eukaryota</taxon>
        <taxon>Metazoa</taxon>
        <taxon>Spiralia</taxon>
        <taxon>Lophotrochozoa</taxon>
        <taxon>Mollusca</taxon>
        <taxon>Gastropoda</taxon>
        <taxon>Heterobranchia</taxon>
        <taxon>Euthyneura</taxon>
        <taxon>Panpulmonata</taxon>
        <taxon>Sacoglossa</taxon>
        <taxon>Placobranchoidea</taxon>
        <taxon>Plakobranchidae</taxon>
        <taxon>Elysia</taxon>
    </lineage>
</organism>
<dbReference type="AlphaFoldDB" id="A0AAE0Y366"/>
<dbReference type="Proteomes" id="UP001283361">
    <property type="component" value="Unassembled WGS sequence"/>
</dbReference>